<dbReference type="PANTHER" id="PTHR43579:SF1">
    <property type="entry name" value="NEUTRAL METALLOPROTEINASE"/>
    <property type="match status" value="1"/>
</dbReference>
<dbReference type="Gene3D" id="3.10.170.10">
    <property type="match status" value="1"/>
</dbReference>
<dbReference type="CDD" id="cd09597">
    <property type="entry name" value="M4_TLP"/>
    <property type="match status" value="1"/>
</dbReference>
<comment type="subcellular location">
    <subcellularLocation>
        <location evidence="8">Secreted</location>
    </subcellularLocation>
</comment>
<dbReference type="GO" id="GO:0005576">
    <property type="term" value="C:extracellular region"/>
    <property type="evidence" value="ECO:0007669"/>
    <property type="project" value="UniProtKB-SubCell"/>
</dbReference>
<keyword evidence="5 8" id="KW-0862">Zinc</keyword>
<comment type="cofactor">
    <cofactor evidence="8">
        <name>Zn(2+)</name>
        <dbReference type="ChEBI" id="CHEBI:29105"/>
    </cofactor>
</comment>
<dbReference type="EMBL" id="JACBZR010000001">
    <property type="protein sequence ID" value="NYI79518.1"/>
    <property type="molecule type" value="Genomic_DNA"/>
</dbReference>
<comment type="similarity">
    <text evidence="1 8">Belongs to the peptidase M4 family.</text>
</comment>
<dbReference type="GO" id="GO:0006508">
    <property type="term" value="P:proteolysis"/>
    <property type="evidence" value="ECO:0007669"/>
    <property type="project" value="UniProtKB-KW"/>
</dbReference>
<dbReference type="EC" id="3.4.24.-" evidence="8"/>
<keyword evidence="6 8" id="KW-0482">Metalloprotease</keyword>
<proteinExistence type="inferred from homology"/>
<dbReference type="InterPro" id="IPR027268">
    <property type="entry name" value="Peptidase_M4/M1_CTD_sf"/>
</dbReference>
<feature type="active site" description="Proton donor" evidence="7">
    <location>
        <position position="263"/>
    </location>
</feature>
<feature type="region of interest" description="Disordered" evidence="9">
    <location>
        <begin position="71"/>
        <end position="91"/>
    </location>
</feature>
<sequence>MTSRKHVCHIVPPYLMQRLDPARLDQDNGFRAARAEHLTRVLAQRPAPEAGSTAAEAGDWTVYTAANGTDLPGEKVRAAGEPDSGDESVDEAATGITGSLALFEEVYGRDSYDGQGIEVVMTVHYDRDYANAFWDGTQLVFGDGDGKIFQRFTKAVDVIGHELSHAVTEHTAGLVYQGQPGALNEHISDVYGSCVKQRLLGQSAEEADWIIGEGLFTESVQGVGLRHMLEPGTAYDDPELGKDPQPAHMDDIYDGPDDNGGVHINSGIPNRAFALAAKAIGGSSWDGAGKIWWAALTNGAVTTDTDFAGFAAATVAEAGDQAEAVTTAWSEVGVTPASGTPAPGGEAPTTTVRVRRSGGFMGRTTEGTAKLAPSAAQVATVRNLVAGGGAPSKPKGADRYVYEFEIDGQTAVVHEGDLSPELHALANDLLEKYDS</sequence>
<dbReference type="AlphaFoldDB" id="A0A7Z0IU74"/>
<protein>
    <recommendedName>
        <fullName evidence="8">Neutral metalloproteinase</fullName>
        <ecNumber evidence="8">3.4.24.-</ecNumber>
    </recommendedName>
</protein>
<dbReference type="Pfam" id="PF01447">
    <property type="entry name" value="Peptidase_M4"/>
    <property type="match status" value="1"/>
</dbReference>
<dbReference type="InterPro" id="IPR052759">
    <property type="entry name" value="Metalloprotease_M4"/>
</dbReference>
<dbReference type="SUPFAM" id="SSF55486">
    <property type="entry name" value="Metalloproteases ('zincins'), catalytic domain"/>
    <property type="match status" value="1"/>
</dbReference>
<evidence type="ECO:0000256" key="1">
    <source>
        <dbReference type="ARBA" id="ARBA00009388"/>
    </source>
</evidence>
<evidence type="ECO:0000259" key="10">
    <source>
        <dbReference type="Pfam" id="PF01447"/>
    </source>
</evidence>
<dbReference type="GO" id="GO:0004222">
    <property type="term" value="F:metalloendopeptidase activity"/>
    <property type="evidence" value="ECO:0007669"/>
    <property type="project" value="UniProtKB-UniRule"/>
</dbReference>
<evidence type="ECO:0000256" key="4">
    <source>
        <dbReference type="ARBA" id="ARBA00022801"/>
    </source>
</evidence>
<comment type="function">
    <text evidence="8">Extracellular zinc metalloprotease.</text>
</comment>
<dbReference type="Proteomes" id="UP000564496">
    <property type="component" value="Unassembled WGS sequence"/>
</dbReference>
<dbReference type="Gene3D" id="1.10.390.10">
    <property type="entry name" value="Neutral Protease Domain 2"/>
    <property type="match status" value="1"/>
</dbReference>
<evidence type="ECO:0000259" key="11">
    <source>
        <dbReference type="Pfam" id="PF02868"/>
    </source>
</evidence>
<name>A0A7Z0IU74_9ACTN</name>
<keyword evidence="2 8" id="KW-0645">Protease</keyword>
<evidence type="ECO:0000313" key="12">
    <source>
        <dbReference type="EMBL" id="NYI79518.1"/>
    </source>
</evidence>
<keyword evidence="13" id="KW-1185">Reference proteome</keyword>
<reference evidence="12 13" key="1">
    <citation type="submission" date="2020-07" db="EMBL/GenBank/DDBJ databases">
        <title>Sequencing the genomes of 1000 actinobacteria strains.</title>
        <authorList>
            <person name="Klenk H.-P."/>
        </authorList>
    </citation>
    <scope>NUCLEOTIDE SEQUENCE [LARGE SCALE GENOMIC DNA]</scope>
    <source>
        <strain evidence="12 13">DSM 26487</strain>
    </source>
</reference>
<dbReference type="Pfam" id="PF02868">
    <property type="entry name" value="Peptidase_M4_C"/>
    <property type="match status" value="1"/>
</dbReference>
<evidence type="ECO:0000256" key="3">
    <source>
        <dbReference type="ARBA" id="ARBA00022723"/>
    </source>
</evidence>
<feature type="active site" evidence="7">
    <location>
        <position position="162"/>
    </location>
</feature>
<organism evidence="12 13">
    <name type="scientific">Nocardioides panzhihuensis</name>
    <dbReference type="NCBI Taxonomy" id="860243"/>
    <lineage>
        <taxon>Bacteria</taxon>
        <taxon>Bacillati</taxon>
        <taxon>Actinomycetota</taxon>
        <taxon>Actinomycetes</taxon>
        <taxon>Propionibacteriales</taxon>
        <taxon>Nocardioidaceae</taxon>
        <taxon>Nocardioides</taxon>
    </lineage>
</organism>
<feature type="domain" description="Peptidase M4" evidence="10">
    <location>
        <begin position="87"/>
        <end position="169"/>
    </location>
</feature>
<evidence type="ECO:0000256" key="7">
    <source>
        <dbReference type="PIRSR" id="PIRSR623612-1"/>
    </source>
</evidence>
<evidence type="ECO:0000256" key="9">
    <source>
        <dbReference type="SAM" id="MobiDB-lite"/>
    </source>
</evidence>
<keyword evidence="3" id="KW-0479">Metal-binding</keyword>
<dbReference type="InterPro" id="IPR013856">
    <property type="entry name" value="Peptidase_M4_domain"/>
</dbReference>
<dbReference type="GO" id="GO:0046872">
    <property type="term" value="F:metal ion binding"/>
    <property type="evidence" value="ECO:0007669"/>
    <property type="project" value="UniProtKB-UniRule"/>
</dbReference>
<evidence type="ECO:0000256" key="5">
    <source>
        <dbReference type="ARBA" id="ARBA00022833"/>
    </source>
</evidence>
<dbReference type="InterPro" id="IPR023612">
    <property type="entry name" value="Peptidase_M4"/>
</dbReference>
<accession>A0A7Z0IU74</accession>
<keyword evidence="4 8" id="KW-0378">Hydrolase</keyword>
<dbReference type="PANTHER" id="PTHR43579">
    <property type="match status" value="1"/>
</dbReference>
<evidence type="ECO:0000256" key="8">
    <source>
        <dbReference type="RuleBase" id="RU366073"/>
    </source>
</evidence>
<evidence type="ECO:0000256" key="2">
    <source>
        <dbReference type="ARBA" id="ARBA00022670"/>
    </source>
</evidence>
<comment type="caution">
    <text evidence="12">The sequence shown here is derived from an EMBL/GenBank/DDBJ whole genome shotgun (WGS) entry which is preliminary data.</text>
</comment>
<dbReference type="RefSeq" id="WP_179659814.1">
    <property type="nucleotide sequence ID" value="NZ_JACBZR010000001.1"/>
</dbReference>
<gene>
    <name evidence="12" type="ORF">BJ988_004166</name>
</gene>
<keyword evidence="8" id="KW-0964">Secreted</keyword>
<dbReference type="PRINTS" id="PR00730">
    <property type="entry name" value="THERMOLYSIN"/>
</dbReference>
<feature type="domain" description="Peptidase M4 C-terminal" evidence="11">
    <location>
        <begin position="172"/>
        <end position="334"/>
    </location>
</feature>
<dbReference type="InterPro" id="IPR001570">
    <property type="entry name" value="Peptidase_M4_C_domain"/>
</dbReference>
<evidence type="ECO:0000313" key="13">
    <source>
        <dbReference type="Proteomes" id="UP000564496"/>
    </source>
</evidence>
<evidence type="ECO:0000256" key="6">
    <source>
        <dbReference type="ARBA" id="ARBA00023049"/>
    </source>
</evidence>